<dbReference type="RefSeq" id="WP_046967541.1">
    <property type="nucleotide sequence ID" value="NZ_CP017480.1"/>
</dbReference>
<evidence type="ECO:0000256" key="2">
    <source>
        <dbReference type="RuleBase" id="RU362097"/>
    </source>
</evidence>
<dbReference type="EMBL" id="CP017480">
    <property type="protein sequence ID" value="APG05834.1"/>
    <property type="molecule type" value="Genomic_DNA"/>
</dbReference>
<name>A0A0G9HCL3_9GAMM</name>
<keyword evidence="2" id="KW-0732">Signal</keyword>
<feature type="signal peptide" evidence="2">
    <location>
        <begin position="1"/>
        <end position="18"/>
    </location>
</feature>
<keyword evidence="4" id="KW-1185">Reference proteome</keyword>
<keyword evidence="2" id="KW-1134">Transmembrane beta strand</keyword>
<evidence type="ECO:0000256" key="1">
    <source>
        <dbReference type="ARBA" id="ARBA00007613"/>
    </source>
</evidence>
<dbReference type="Pfam" id="PF02321">
    <property type="entry name" value="OEP"/>
    <property type="match status" value="2"/>
</dbReference>
<accession>A0A0G9HCL3</accession>
<organism evidence="3 4">
    <name type="scientific">Luteibacter rhizovicinus DSM 16549</name>
    <dbReference type="NCBI Taxonomy" id="1440763"/>
    <lineage>
        <taxon>Bacteria</taxon>
        <taxon>Pseudomonadati</taxon>
        <taxon>Pseudomonadota</taxon>
        <taxon>Gammaproteobacteria</taxon>
        <taxon>Lysobacterales</taxon>
        <taxon>Rhodanobacteraceae</taxon>
        <taxon>Luteibacter</taxon>
    </lineage>
</organism>
<dbReference type="Gene3D" id="1.20.1600.10">
    <property type="entry name" value="Outer membrane efflux proteins (OEP)"/>
    <property type="match status" value="1"/>
</dbReference>
<dbReference type="GO" id="GO:0009279">
    <property type="term" value="C:cell outer membrane"/>
    <property type="evidence" value="ECO:0007669"/>
    <property type="project" value="UniProtKB-SubCell"/>
</dbReference>
<dbReference type="KEGG" id="lrz:BJI69_19270"/>
<dbReference type="PROSITE" id="PS51257">
    <property type="entry name" value="PROKAR_LIPOPROTEIN"/>
    <property type="match status" value="1"/>
</dbReference>
<dbReference type="Proteomes" id="UP000182987">
    <property type="component" value="Chromosome"/>
</dbReference>
<comment type="subcellular location">
    <subcellularLocation>
        <location evidence="2">Cell outer membrane</location>
        <topology evidence="2">Lipid-anchor</topology>
    </subcellularLocation>
</comment>
<dbReference type="SUPFAM" id="SSF56954">
    <property type="entry name" value="Outer membrane efflux proteins (OEP)"/>
    <property type="match status" value="1"/>
</dbReference>
<proteinExistence type="inferred from homology"/>
<dbReference type="STRING" id="1440763.BJI69_19270"/>
<dbReference type="PATRIC" id="fig|1440763.5.peg.1775"/>
<dbReference type="NCBIfam" id="TIGR01845">
    <property type="entry name" value="outer_NodT"/>
    <property type="match status" value="1"/>
</dbReference>
<gene>
    <name evidence="3" type="ORF">BJI69_19270</name>
</gene>
<dbReference type="AlphaFoldDB" id="A0A0G9HCL3"/>
<comment type="similarity">
    <text evidence="1 2">Belongs to the outer membrane factor (OMF) (TC 1.B.17) family.</text>
</comment>
<dbReference type="GO" id="GO:0015562">
    <property type="term" value="F:efflux transmembrane transporter activity"/>
    <property type="evidence" value="ECO:0007669"/>
    <property type="project" value="InterPro"/>
</dbReference>
<dbReference type="OrthoDB" id="9770517at2"/>
<evidence type="ECO:0000313" key="3">
    <source>
        <dbReference type="EMBL" id="APG05834.1"/>
    </source>
</evidence>
<keyword evidence="2" id="KW-0472">Membrane</keyword>
<dbReference type="Gene3D" id="2.20.200.10">
    <property type="entry name" value="Outer membrane efflux proteins (OEP)"/>
    <property type="match status" value="1"/>
</dbReference>
<dbReference type="InterPro" id="IPR003423">
    <property type="entry name" value="OMP_efflux"/>
</dbReference>
<sequence length="482" mass="50278">MKPLLFALASTLAVSACAVGPDYVRPDLHAPAAFHATAPAASSAPVASLERWWDAFQDPTLSRLIAVAVSQNLSLEQAKARVQLSRAGLGAATAELLPSGSVAASAARAKQSTETPLGRVLASQPGFDRFGNAYEGDLVAGWELDLFGGLRRGREGAVDDLEAAQAGYAAATLEVQAQVADDYLAIRGLQQRLAVAREQVDTQTRLTHTIRLQFEAGIAPALQLHQAEGALSQVEATVPALESALASAMNALDVMLARQPGESQVELAAIEPIPQAPSLADAGGPADLLRRRPDLIAAERQLAASNARIGQAIAEYYPKFSLSALIGTATTTAGQQFSGPANQAQGVLGLRWRLFDFGRVDAEIKAARARDAEALATYRLSVLRASEDVEDALVALDKRQQEATILAGGEVSLQQAEIASEAAYKGGAVSLIEVLDANSRLLATRDAKVQAQAGSARTAVAAFRALGGGWDPQNGVASVASP</sequence>
<dbReference type="PANTHER" id="PTHR30203">
    <property type="entry name" value="OUTER MEMBRANE CATION EFFLUX PROTEIN"/>
    <property type="match status" value="1"/>
</dbReference>
<dbReference type="InterPro" id="IPR010131">
    <property type="entry name" value="MdtP/NodT-like"/>
</dbReference>
<keyword evidence="2" id="KW-0449">Lipoprotein</keyword>
<keyword evidence="2" id="KW-0564">Palmitate</keyword>
<dbReference type="PANTHER" id="PTHR30203:SF25">
    <property type="entry name" value="OUTER MEMBRANE PROTEIN-RELATED"/>
    <property type="match status" value="1"/>
</dbReference>
<protein>
    <submittedName>
        <fullName evidence="3">RND transporter</fullName>
    </submittedName>
</protein>
<evidence type="ECO:0000313" key="4">
    <source>
        <dbReference type="Proteomes" id="UP000182987"/>
    </source>
</evidence>
<feature type="chain" id="PRO_5014203354" evidence="2">
    <location>
        <begin position="19"/>
        <end position="482"/>
    </location>
</feature>
<keyword evidence="2" id="KW-0812">Transmembrane</keyword>
<reference evidence="4" key="1">
    <citation type="submission" date="2016-09" db="EMBL/GenBank/DDBJ databases">
        <authorList>
            <person name="Lysoe E."/>
        </authorList>
    </citation>
    <scope>NUCLEOTIDE SEQUENCE [LARGE SCALE GENOMIC DNA]</scope>
    <source>
        <strain evidence="4">LJ96T</strain>
    </source>
</reference>